<comment type="caution">
    <text evidence="8">The sequence shown here is derived from an EMBL/GenBank/DDBJ whole genome shotgun (WGS) entry which is preliminary data.</text>
</comment>
<dbReference type="InterPro" id="IPR003439">
    <property type="entry name" value="ABC_transporter-like_ATP-bd"/>
</dbReference>
<proteinExistence type="inferred from homology"/>
<dbReference type="Pfam" id="PF16326">
    <property type="entry name" value="ABC_tran_CTD"/>
    <property type="match status" value="1"/>
</dbReference>
<accession>A0A831K3P0</accession>
<evidence type="ECO:0000256" key="5">
    <source>
        <dbReference type="SAM" id="Coils"/>
    </source>
</evidence>
<feature type="region of interest" description="Disordered" evidence="6">
    <location>
        <begin position="246"/>
        <end position="267"/>
    </location>
</feature>
<dbReference type="GO" id="GO:0005524">
    <property type="term" value="F:ATP binding"/>
    <property type="evidence" value="ECO:0007669"/>
    <property type="project" value="UniProtKB-KW"/>
</dbReference>
<dbReference type="PANTHER" id="PTHR42855">
    <property type="entry name" value="ABC TRANSPORTER ATP-BINDING SUBUNIT"/>
    <property type="match status" value="1"/>
</dbReference>
<dbReference type="Gene3D" id="3.40.50.300">
    <property type="entry name" value="P-loop containing nucleotide triphosphate hydrolases"/>
    <property type="match status" value="1"/>
</dbReference>
<evidence type="ECO:0000256" key="4">
    <source>
        <dbReference type="ARBA" id="ARBA00061478"/>
    </source>
</evidence>
<dbReference type="InterPro" id="IPR027417">
    <property type="entry name" value="P-loop_NTPase"/>
</dbReference>
<evidence type="ECO:0000256" key="2">
    <source>
        <dbReference type="ARBA" id="ARBA00022840"/>
    </source>
</evidence>
<comment type="catalytic activity">
    <reaction evidence="3">
        <text>ATP + H2O = ADP + phosphate + H(+)</text>
        <dbReference type="Rhea" id="RHEA:13065"/>
        <dbReference type="ChEBI" id="CHEBI:15377"/>
        <dbReference type="ChEBI" id="CHEBI:15378"/>
        <dbReference type="ChEBI" id="CHEBI:30616"/>
        <dbReference type="ChEBI" id="CHEBI:43474"/>
        <dbReference type="ChEBI" id="CHEBI:456216"/>
    </reaction>
</comment>
<dbReference type="AlphaFoldDB" id="A0A831K3P0"/>
<sequence>AMREAAKRRRQKLGTATLVMNQADISGKLVCEAEHVNYAWDGKPIIRDFSTTILRGDRVGIIGPNGCGKSTLLNLLLGKLQPDSGEIRMGSKVEVAYFDQLRAQLDVEATVIDNVAGGSDTVMVNGHSKHVIGYLQDFLFPPVRARQPVKALSGGERNRLLLAKLFVKSANLLVMDEPTNDLDVETLELLEELLLDYQGTLLLVSHDRVFLDNVVTSSLVFEGEDQVNSYIGGYSDWLAQRRVRGSKKKSAEKKQESSKMAAGAKEPVGKLSYKEQRELDALPGEIEDLEAERESLESVLADPALYRDEPGRVASLSSQMQSLDLKLEEKYARWDELEEKRLQFARKSG</sequence>
<dbReference type="InterPro" id="IPR037118">
    <property type="entry name" value="Val-tRNA_synth_C_sf"/>
</dbReference>
<dbReference type="Proteomes" id="UP000885822">
    <property type="component" value="Unassembled WGS sequence"/>
</dbReference>
<dbReference type="SMART" id="SM00382">
    <property type="entry name" value="AAA"/>
    <property type="match status" value="1"/>
</dbReference>
<feature type="coiled-coil region" evidence="5">
    <location>
        <begin position="279"/>
        <end position="340"/>
    </location>
</feature>
<dbReference type="InterPro" id="IPR032524">
    <property type="entry name" value="ABC_tran_C"/>
</dbReference>
<keyword evidence="5" id="KW-0175">Coiled coil</keyword>
<dbReference type="PROSITE" id="PS00211">
    <property type="entry name" value="ABC_TRANSPORTER_1"/>
    <property type="match status" value="1"/>
</dbReference>
<dbReference type="PROSITE" id="PS50893">
    <property type="entry name" value="ABC_TRANSPORTER_2"/>
    <property type="match status" value="1"/>
</dbReference>
<dbReference type="GO" id="GO:0003677">
    <property type="term" value="F:DNA binding"/>
    <property type="evidence" value="ECO:0007669"/>
    <property type="project" value="InterPro"/>
</dbReference>
<evidence type="ECO:0000256" key="3">
    <source>
        <dbReference type="ARBA" id="ARBA00049360"/>
    </source>
</evidence>
<dbReference type="PANTHER" id="PTHR42855:SF1">
    <property type="entry name" value="ABC TRANSPORTER DOMAIN-CONTAINING PROTEIN"/>
    <property type="match status" value="1"/>
</dbReference>
<dbReference type="EMBL" id="DRCV01000287">
    <property type="protein sequence ID" value="HDK38643.1"/>
    <property type="molecule type" value="Genomic_DNA"/>
</dbReference>
<dbReference type="InterPro" id="IPR017871">
    <property type="entry name" value="ABC_transporter-like_CS"/>
</dbReference>
<dbReference type="InterPro" id="IPR003593">
    <property type="entry name" value="AAA+_ATPase"/>
</dbReference>
<dbReference type="GO" id="GO:0016887">
    <property type="term" value="F:ATP hydrolysis activity"/>
    <property type="evidence" value="ECO:0007669"/>
    <property type="project" value="InterPro"/>
</dbReference>
<keyword evidence="1" id="KW-0547">Nucleotide-binding</keyword>
<protein>
    <submittedName>
        <fullName evidence="8">ATP-binding cassette domain-containing protein</fullName>
    </submittedName>
</protein>
<dbReference type="FunFam" id="3.40.50.300:FF:000309">
    <property type="entry name" value="ABC transporter ATP-binding protein"/>
    <property type="match status" value="1"/>
</dbReference>
<organism evidence="8">
    <name type="scientific">Thiolapillus brandeum</name>
    <dbReference type="NCBI Taxonomy" id="1076588"/>
    <lineage>
        <taxon>Bacteria</taxon>
        <taxon>Pseudomonadati</taxon>
        <taxon>Pseudomonadota</taxon>
        <taxon>Gammaproteobacteria</taxon>
        <taxon>Chromatiales</taxon>
        <taxon>Sedimenticolaceae</taxon>
        <taxon>Thiolapillus</taxon>
    </lineage>
</organism>
<feature type="non-terminal residue" evidence="8">
    <location>
        <position position="1"/>
    </location>
</feature>
<feature type="domain" description="ABC transporter" evidence="7">
    <location>
        <begin position="31"/>
        <end position="257"/>
    </location>
</feature>
<dbReference type="Gene3D" id="1.10.287.380">
    <property type="entry name" value="Valyl-tRNA synthetase, C-terminal domain"/>
    <property type="match status" value="1"/>
</dbReference>
<dbReference type="InterPro" id="IPR051309">
    <property type="entry name" value="ABCF_ATPase"/>
</dbReference>
<comment type="similarity">
    <text evidence="4">Belongs to the ABC transporter superfamily. ABCF family. Uup subfamily.</text>
</comment>
<gene>
    <name evidence="8" type="ORF">ENG92_06470</name>
</gene>
<keyword evidence="2 8" id="KW-0067">ATP-binding</keyword>
<dbReference type="Pfam" id="PF00005">
    <property type="entry name" value="ABC_tran"/>
    <property type="match status" value="1"/>
</dbReference>
<dbReference type="SUPFAM" id="SSF52540">
    <property type="entry name" value="P-loop containing nucleoside triphosphate hydrolases"/>
    <property type="match status" value="1"/>
</dbReference>
<reference evidence="8" key="1">
    <citation type="journal article" date="2020" name="mSystems">
        <title>Genome- and Community-Level Interaction Insights into Carbon Utilization and Element Cycling Functions of Hydrothermarchaeota in Hydrothermal Sediment.</title>
        <authorList>
            <person name="Zhou Z."/>
            <person name="Liu Y."/>
            <person name="Xu W."/>
            <person name="Pan J."/>
            <person name="Luo Z.H."/>
            <person name="Li M."/>
        </authorList>
    </citation>
    <scope>NUCLEOTIDE SEQUENCE [LARGE SCALE GENOMIC DNA]</scope>
    <source>
        <strain evidence="8">HyVt-26</strain>
    </source>
</reference>
<evidence type="ECO:0000256" key="1">
    <source>
        <dbReference type="ARBA" id="ARBA00022741"/>
    </source>
</evidence>
<evidence type="ECO:0000259" key="7">
    <source>
        <dbReference type="PROSITE" id="PS50893"/>
    </source>
</evidence>
<dbReference type="CDD" id="cd03221">
    <property type="entry name" value="ABCF_EF-3"/>
    <property type="match status" value="1"/>
</dbReference>
<evidence type="ECO:0000256" key="6">
    <source>
        <dbReference type="SAM" id="MobiDB-lite"/>
    </source>
</evidence>
<evidence type="ECO:0000313" key="8">
    <source>
        <dbReference type="EMBL" id="HDK38643.1"/>
    </source>
</evidence>
<name>A0A831K3P0_9GAMM</name>